<dbReference type="GO" id="GO:0042026">
    <property type="term" value="P:protein refolding"/>
    <property type="evidence" value="ECO:0007669"/>
    <property type="project" value="InterPro"/>
</dbReference>
<keyword evidence="4" id="KW-0067">ATP-binding</keyword>
<dbReference type="AlphaFoldDB" id="A0A9W6NC48"/>
<dbReference type="PRINTS" id="PR00298">
    <property type="entry name" value="CHAPERONIN60"/>
</dbReference>
<accession>A0A9W6NC48</accession>
<keyword evidence="6" id="KW-0413">Isomerase</keyword>
<dbReference type="PANTHER" id="PTHR45633">
    <property type="entry name" value="60 KDA HEAT SHOCK PROTEIN, MITOCHONDRIAL"/>
    <property type="match status" value="1"/>
</dbReference>
<dbReference type="SUPFAM" id="SSF48592">
    <property type="entry name" value="GroEL equatorial domain-like"/>
    <property type="match status" value="1"/>
</dbReference>
<reference evidence="9" key="1">
    <citation type="journal article" date="2014" name="Int. J. Syst. Evol. Microbiol.">
        <title>Complete genome sequence of Corynebacterium casei LMG S-19264T (=DSM 44701T), isolated from a smear-ripened cheese.</title>
        <authorList>
            <consortium name="US DOE Joint Genome Institute (JGI-PGF)"/>
            <person name="Walter F."/>
            <person name="Albersmeier A."/>
            <person name="Kalinowski J."/>
            <person name="Ruckert C."/>
        </authorList>
    </citation>
    <scope>NUCLEOTIDE SEQUENCE</scope>
    <source>
        <strain evidence="9">VKM B-2789</strain>
    </source>
</reference>
<comment type="subunit">
    <text evidence="8">Forms a cylinder of 14 subunits composed of two heptameric rings stacked back-to-back. Interacts with the co-chaperonin GroES.</text>
</comment>
<dbReference type="InterPro" id="IPR001844">
    <property type="entry name" value="Cpn60/GroEL"/>
</dbReference>
<reference evidence="9" key="2">
    <citation type="submission" date="2023-01" db="EMBL/GenBank/DDBJ databases">
        <authorList>
            <person name="Sun Q."/>
            <person name="Evtushenko L."/>
        </authorList>
    </citation>
    <scope>NUCLEOTIDE SEQUENCE</scope>
    <source>
        <strain evidence="9">VKM B-2789</strain>
    </source>
</reference>
<evidence type="ECO:0000256" key="2">
    <source>
        <dbReference type="ARBA" id="ARBA00022490"/>
    </source>
</evidence>
<keyword evidence="2" id="KW-0963">Cytoplasm</keyword>
<evidence type="ECO:0000256" key="5">
    <source>
        <dbReference type="ARBA" id="ARBA00023186"/>
    </source>
</evidence>
<dbReference type="InterPro" id="IPR027410">
    <property type="entry name" value="TCP-1-like_intermed_sf"/>
</dbReference>
<dbReference type="Proteomes" id="UP001143330">
    <property type="component" value="Unassembled WGS sequence"/>
</dbReference>
<dbReference type="EMBL" id="BSFM01000017">
    <property type="protein sequence ID" value="GLK86199.1"/>
    <property type="molecule type" value="Genomic_DNA"/>
</dbReference>
<dbReference type="RefSeq" id="WP_213360623.1">
    <property type="nucleotide sequence ID" value="NZ_BSFM01000017.1"/>
</dbReference>
<evidence type="ECO:0000256" key="3">
    <source>
        <dbReference type="ARBA" id="ARBA00022741"/>
    </source>
</evidence>
<evidence type="ECO:0000313" key="10">
    <source>
        <dbReference type="Proteomes" id="UP001143330"/>
    </source>
</evidence>
<dbReference type="GO" id="GO:0016853">
    <property type="term" value="F:isomerase activity"/>
    <property type="evidence" value="ECO:0007669"/>
    <property type="project" value="UniProtKB-KW"/>
</dbReference>
<evidence type="ECO:0000313" key="9">
    <source>
        <dbReference type="EMBL" id="GLK86199.1"/>
    </source>
</evidence>
<dbReference type="SUPFAM" id="SSF54849">
    <property type="entry name" value="GroEL-intermediate domain like"/>
    <property type="match status" value="1"/>
</dbReference>
<evidence type="ECO:0000256" key="1">
    <source>
        <dbReference type="ARBA" id="ARBA00006607"/>
    </source>
</evidence>
<keyword evidence="3" id="KW-0547">Nucleotide-binding</keyword>
<dbReference type="FunFam" id="3.50.7.10:FF:000001">
    <property type="entry name" value="60 kDa chaperonin"/>
    <property type="match status" value="1"/>
</dbReference>
<keyword evidence="10" id="KW-1185">Reference proteome</keyword>
<gene>
    <name evidence="9" type="primary">groL2</name>
    <name evidence="9" type="ORF">GCM10017653_42690</name>
</gene>
<dbReference type="InterPro" id="IPR002423">
    <property type="entry name" value="Cpn60/GroEL/TCP-1"/>
</dbReference>
<dbReference type="InterPro" id="IPR027409">
    <property type="entry name" value="GroEL-like_apical_dom_sf"/>
</dbReference>
<organism evidence="9 10">
    <name type="scientific">Ancylobacter defluvii</name>
    <dbReference type="NCBI Taxonomy" id="1282440"/>
    <lineage>
        <taxon>Bacteria</taxon>
        <taxon>Pseudomonadati</taxon>
        <taxon>Pseudomonadota</taxon>
        <taxon>Alphaproteobacteria</taxon>
        <taxon>Hyphomicrobiales</taxon>
        <taxon>Xanthobacteraceae</taxon>
        <taxon>Ancylobacter</taxon>
    </lineage>
</organism>
<protein>
    <recommendedName>
        <fullName evidence="8">60 kDa chaperonin</fullName>
    </recommendedName>
</protein>
<comment type="caution">
    <text evidence="9">The sequence shown here is derived from an EMBL/GenBank/DDBJ whole genome shotgun (WGS) entry which is preliminary data.</text>
</comment>
<comment type="similarity">
    <text evidence="1 7">Belongs to the chaperonin (HSP60) family.</text>
</comment>
<name>A0A9W6NC48_9HYPH</name>
<keyword evidence="5" id="KW-0143">Chaperone</keyword>
<evidence type="ECO:0000256" key="6">
    <source>
        <dbReference type="ARBA" id="ARBA00023235"/>
    </source>
</evidence>
<dbReference type="SUPFAM" id="SSF52029">
    <property type="entry name" value="GroEL apical domain-like"/>
    <property type="match status" value="1"/>
</dbReference>
<evidence type="ECO:0000256" key="8">
    <source>
        <dbReference type="RuleBase" id="RU000419"/>
    </source>
</evidence>
<dbReference type="NCBIfam" id="NF009487">
    <property type="entry name" value="PRK12849.1"/>
    <property type="match status" value="1"/>
</dbReference>
<evidence type="ECO:0000256" key="7">
    <source>
        <dbReference type="RuleBase" id="RU000418"/>
    </source>
</evidence>
<dbReference type="InterPro" id="IPR027413">
    <property type="entry name" value="GROEL-like_equatorial_sf"/>
</dbReference>
<dbReference type="Pfam" id="PF00118">
    <property type="entry name" value="Cpn60_TCP1"/>
    <property type="match status" value="1"/>
</dbReference>
<dbReference type="GO" id="GO:0005524">
    <property type="term" value="F:ATP binding"/>
    <property type="evidence" value="ECO:0007669"/>
    <property type="project" value="UniProtKB-KW"/>
</dbReference>
<sequence>MSGATVRFDAEARRPLMRGVDILADLVASNIGPAGRAVLSSRQHAAPVLLRGGYTIAKEVEFDRPGLRAGAVAMRQLAADVHAQAGDGTSLALLLARSLLHGASCRLQTGISVPTLREAMLAHGACIAGAIEAAARPLTTAGDVEAIAVRAAGGDRDIGRLVLQAHERAGPEGMVVVETGHGIGDELAVETGMSFPQGWLSPHFLTDAETERVELSNPLILLHHGAIDSFADMARILEMIAQSGNELLIVADSFEAEAMATLIANRRERGFKVAPMKAPGAGPWRALQLEDIAVATGATVIGPALGTTLQGLRPAMLGRADAVTMTRQATSLIGGNGDQSAISARCEAIRQSIRTELYLGFDREQHQARLARFGAGIARLRIGGATATEIAVRDARARSAAAALRAVAAGGAVPGGAAALIHAVRRGRAALPAGELGRAVGSLFATAAAQPMAAIVSNAGLDGPSIVRMLAASEEDHSFDVETRVLVDGASAPEPARLLAVALRAAVSFAANFMAVEVSVST</sequence>
<proteinExistence type="inferred from homology"/>
<dbReference type="Gene3D" id="1.10.560.10">
    <property type="entry name" value="GroEL-like equatorial domain"/>
    <property type="match status" value="1"/>
</dbReference>
<dbReference type="Gene3D" id="3.50.7.10">
    <property type="entry name" value="GroEL"/>
    <property type="match status" value="1"/>
</dbReference>
<dbReference type="Gene3D" id="3.30.260.10">
    <property type="entry name" value="TCP-1-like chaperonin intermediate domain"/>
    <property type="match status" value="1"/>
</dbReference>
<evidence type="ECO:0000256" key="4">
    <source>
        <dbReference type="ARBA" id="ARBA00022840"/>
    </source>
</evidence>
<comment type="function">
    <text evidence="8">Together with its co-chaperonin GroES, plays an essential role in assisting protein folding. The GroEL-GroES system forms a nano-cage that allows encapsulation of the non-native substrate proteins and provides a physical environment optimized to promote and accelerate protein folding.</text>
</comment>
<dbReference type="GO" id="GO:0140662">
    <property type="term" value="F:ATP-dependent protein folding chaperone"/>
    <property type="evidence" value="ECO:0007669"/>
    <property type="project" value="InterPro"/>
</dbReference>